<reference evidence="2 3" key="1">
    <citation type="submission" date="2017-06" db="EMBL/GenBank/DDBJ databases">
        <title>Novel microbial phyla capable of carbon fixation and sulfur reduction in deep-sea sediments.</title>
        <authorList>
            <person name="Huang J."/>
            <person name="Baker B."/>
            <person name="Wang Y."/>
        </authorList>
    </citation>
    <scope>NUCLEOTIDE SEQUENCE [LARGE SCALE GENOMIC DNA]</scope>
    <source>
        <strain evidence="2">B3_TA06</strain>
    </source>
</reference>
<sequence>MAEELVERRLNQIVRILALNATKDDEKDKDKVLKLTKMGFNTEEIAEFLGMGTNEIIKIHLADVLDSEKKKQAYLLTTAQKTQSQICKALKISPPTLSELWQECARRGLMSKEGKRYKPLFDLQKYKLIAKGSRPIEPQEDDNDQEKEGTENN</sequence>
<dbReference type="Proteomes" id="UP000317778">
    <property type="component" value="Unassembled WGS sequence"/>
</dbReference>
<evidence type="ECO:0000313" key="3">
    <source>
        <dbReference type="Proteomes" id="UP000317778"/>
    </source>
</evidence>
<dbReference type="AlphaFoldDB" id="A0A532V2S6"/>
<feature type="region of interest" description="Disordered" evidence="1">
    <location>
        <begin position="132"/>
        <end position="153"/>
    </location>
</feature>
<dbReference type="EMBL" id="NJBO01000013">
    <property type="protein sequence ID" value="TKJ41432.1"/>
    <property type="molecule type" value="Genomic_DNA"/>
</dbReference>
<accession>A0A532V2S6</accession>
<comment type="caution">
    <text evidence="2">The sequence shown here is derived from an EMBL/GenBank/DDBJ whole genome shotgun (WGS) entry which is preliminary data.</text>
</comment>
<proteinExistence type="predicted"/>
<gene>
    <name evidence="2" type="ORF">CEE36_08240</name>
</gene>
<protein>
    <submittedName>
        <fullName evidence="2">Uncharacterized protein</fullName>
    </submittedName>
</protein>
<name>A0A532V2S6_UNCT6</name>
<organism evidence="2 3">
    <name type="scientific">candidate division TA06 bacterium B3_TA06</name>
    <dbReference type="NCBI Taxonomy" id="2012487"/>
    <lineage>
        <taxon>Bacteria</taxon>
        <taxon>Bacteria division TA06</taxon>
    </lineage>
</organism>
<evidence type="ECO:0000313" key="2">
    <source>
        <dbReference type="EMBL" id="TKJ41432.1"/>
    </source>
</evidence>
<evidence type="ECO:0000256" key="1">
    <source>
        <dbReference type="SAM" id="MobiDB-lite"/>
    </source>
</evidence>